<keyword evidence="7" id="KW-1185">Reference proteome</keyword>
<dbReference type="InterPro" id="IPR036388">
    <property type="entry name" value="WH-like_DNA-bd_sf"/>
</dbReference>
<dbReference type="CDD" id="cd05466">
    <property type="entry name" value="PBP2_LTTR_substrate"/>
    <property type="match status" value="1"/>
</dbReference>
<comment type="caution">
    <text evidence="6">The sequence shown here is derived from an EMBL/GenBank/DDBJ whole genome shotgun (WGS) entry which is preliminary data.</text>
</comment>
<protein>
    <submittedName>
        <fullName evidence="6">LysR family transcriptional regulator</fullName>
    </submittedName>
</protein>
<keyword evidence="2" id="KW-0805">Transcription regulation</keyword>
<evidence type="ECO:0000313" key="6">
    <source>
        <dbReference type="EMBL" id="MCZ4330513.1"/>
    </source>
</evidence>
<keyword evidence="3" id="KW-0238">DNA-binding</keyword>
<evidence type="ECO:0000256" key="3">
    <source>
        <dbReference type="ARBA" id="ARBA00023125"/>
    </source>
</evidence>
<dbReference type="Pfam" id="PF00126">
    <property type="entry name" value="HTH_1"/>
    <property type="match status" value="1"/>
</dbReference>
<evidence type="ECO:0000256" key="2">
    <source>
        <dbReference type="ARBA" id="ARBA00023015"/>
    </source>
</evidence>
<evidence type="ECO:0000256" key="1">
    <source>
        <dbReference type="ARBA" id="ARBA00009437"/>
    </source>
</evidence>
<comment type="similarity">
    <text evidence="1">Belongs to the LysR transcriptional regulatory family.</text>
</comment>
<evidence type="ECO:0000256" key="4">
    <source>
        <dbReference type="ARBA" id="ARBA00023163"/>
    </source>
</evidence>
<name>A0ABT4M5A1_9BURK</name>
<dbReference type="PRINTS" id="PR00039">
    <property type="entry name" value="HTHLYSR"/>
</dbReference>
<dbReference type="PROSITE" id="PS50931">
    <property type="entry name" value="HTH_LYSR"/>
    <property type="match status" value="1"/>
</dbReference>
<dbReference type="Gene3D" id="3.40.190.290">
    <property type="match status" value="1"/>
</dbReference>
<proteinExistence type="inferred from homology"/>
<dbReference type="PANTHER" id="PTHR30126:SF91">
    <property type="entry name" value="LYSR FAMILY TRANSCRIPTIONAL REGULATOR"/>
    <property type="match status" value="1"/>
</dbReference>
<organism evidence="6 7">
    <name type="scientific">Castellaniella denitrificans</name>
    <dbReference type="NCBI Taxonomy" id="56119"/>
    <lineage>
        <taxon>Bacteria</taxon>
        <taxon>Pseudomonadati</taxon>
        <taxon>Pseudomonadota</taxon>
        <taxon>Betaproteobacteria</taxon>
        <taxon>Burkholderiales</taxon>
        <taxon>Alcaligenaceae</taxon>
        <taxon>Castellaniella</taxon>
    </lineage>
</organism>
<feature type="domain" description="HTH lysR-type" evidence="5">
    <location>
        <begin position="9"/>
        <end position="66"/>
    </location>
</feature>
<dbReference type="InterPro" id="IPR036390">
    <property type="entry name" value="WH_DNA-bd_sf"/>
</dbReference>
<reference evidence="6" key="1">
    <citation type="submission" date="2022-12" db="EMBL/GenBank/DDBJ databases">
        <title>Bacterial isolates from different developmental stages of Nematostella vectensis.</title>
        <authorList>
            <person name="Fraune S."/>
        </authorList>
    </citation>
    <scope>NUCLEOTIDE SEQUENCE</scope>
    <source>
        <strain evidence="6">G21619-S1</strain>
    </source>
</reference>
<dbReference type="SUPFAM" id="SSF53850">
    <property type="entry name" value="Periplasmic binding protein-like II"/>
    <property type="match status" value="1"/>
</dbReference>
<sequence length="297" mass="32688">MSDSRSMRWDLDQLRQFIATADSGSISAAARVLGKAQSAVSTAIALLEADLGVMLFDRSGHRARPTDAGRVLLREARELLRQASELDQRALALAAGGDARLALALDEALPYMAISALVRELSDRFPHLELTLLNGTAAEVVDYVDGRRADMAFHFDRGPAYAHFDQRRIGAVPQGVFVSSGHPLLEAEPAGRKELARHRQILMHADDAPEQAYSPRVWRSDSFYSIADMASDGLGWAILPVNIAREESYPKSLRQLECPSLTLPPLPVRVLWRRGSRPGPAAQWVETRFTELLRSAG</sequence>
<dbReference type="Pfam" id="PF03466">
    <property type="entry name" value="LysR_substrate"/>
    <property type="match status" value="1"/>
</dbReference>
<keyword evidence="4" id="KW-0804">Transcription</keyword>
<gene>
    <name evidence="6" type="ORF">O4H32_11185</name>
</gene>
<dbReference type="InterPro" id="IPR000847">
    <property type="entry name" value="LysR_HTH_N"/>
</dbReference>
<dbReference type="Proteomes" id="UP001068379">
    <property type="component" value="Unassembled WGS sequence"/>
</dbReference>
<accession>A0ABT4M5A1</accession>
<dbReference type="InterPro" id="IPR005119">
    <property type="entry name" value="LysR_subst-bd"/>
</dbReference>
<dbReference type="EMBL" id="JAPWHE010000008">
    <property type="protein sequence ID" value="MCZ4330513.1"/>
    <property type="molecule type" value="Genomic_DNA"/>
</dbReference>
<evidence type="ECO:0000259" key="5">
    <source>
        <dbReference type="PROSITE" id="PS50931"/>
    </source>
</evidence>
<evidence type="ECO:0000313" key="7">
    <source>
        <dbReference type="Proteomes" id="UP001068379"/>
    </source>
</evidence>
<dbReference type="SUPFAM" id="SSF46785">
    <property type="entry name" value="Winged helix' DNA-binding domain"/>
    <property type="match status" value="1"/>
</dbReference>
<dbReference type="PANTHER" id="PTHR30126">
    <property type="entry name" value="HTH-TYPE TRANSCRIPTIONAL REGULATOR"/>
    <property type="match status" value="1"/>
</dbReference>
<dbReference type="Gene3D" id="1.10.10.10">
    <property type="entry name" value="Winged helix-like DNA-binding domain superfamily/Winged helix DNA-binding domain"/>
    <property type="match status" value="1"/>
</dbReference>